<organism evidence="1 2">
    <name type="scientific">Prunus dulcis</name>
    <name type="common">Almond</name>
    <name type="synonym">Amygdalus dulcis</name>
    <dbReference type="NCBI Taxonomy" id="3755"/>
    <lineage>
        <taxon>Eukaryota</taxon>
        <taxon>Viridiplantae</taxon>
        <taxon>Streptophyta</taxon>
        <taxon>Embryophyta</taxon>
        <taxon>Tracheophyta</taxon>
        <taxon>Spermatophyta</taxon>
        <taxon>Magnoliopsida</taxon>
        <taxon>eudicotyledons</taxon>
        <taxon>Gunneridae</taxon>
        <taxon>Pentapetalae</taxon>
        <taxon>rosids</taxon>
        <taxon>fabids</taxon>
        <taxon>Rosales</taxon>
        <taxon>Rosaceae</taxon>
        <taxon>Amygdaloideae</taxon>
        <taxon>Amygdaleae</taxon>
        <taxon>Prunus</taxon>
    </lineage>
</organism>
<dbReference type="AlphaFoldDB" id="A0AAD4VYH5"/>
<evidence type="ECO:0000313" key="1">
    <source>
        <dbReference type="EMBL" id="KAI5332177.1"/>
    </source>
</evidence>
<gene>
    <name evidence="1" type="ORF">L3X38_022306</name>
</gene>
<dbReference type="PANTHER" id="PTHR46890:SF48">
    <property type="entry name" value="RNA-DIRECTED DNA POLYMERASE"/>
    <property type="match status" value="1"/>
</dbReference>
<keyword evidence="2" id="KW-1185">Reference proteome</keyword>
<proteinExistence type="predicted"/>
<sequence>MVMACVSTVSFSVLINGKPGEPFQPTRGLRQGDPFSPYLFLIISEALSRNIMKCIESGEIKGIRIARGSPTLSHLFFADD</sequence>
<comment type="caution">
    <text evidence="1">The sequence shown here is derived from an EMBL/GenBank/DDBJ whole genome shotgun (WGS) entry which is preliminary data.</text>
</comment>
<evidence type="ECO:0008006" key="3">
    <source>
        <dbReference type="Google" id="ProtNLM"/>
    </source>
</evidence>
<accession>A0AAD4VYH5</accession>
<name>A0AAD4VYH5_PRUDU</name>
<dbReference type="PANTHER" id="PTHR46890">
    <property type="entry name" value="NON-LTR RETROLELEMENT REVERSE TRANSCRIPTASE-LIKE PROTEIN-RELATED"/>
    <property type="match status" value="1"/>
</dbReference>
<dbReference type="Proteomes" id="UP001054821">
    <property type="component" value="Chromosome 4"/>
</dbReference>
<reference evidence="1 2" key="1">
    <citation type="journal article" date="2022" name="G3 (Bethesda)">
        <title>Whole-genome sequence and methylome profiling of the almond [Prunus dulcis (Mill.) D.A. Webb] cultivar 'Nonpareil'.</title>
        <authorList>
            <person name="D'Amico-Willman K.M."/>
            <person name="Ouma W.Z."/>
            <person name="Meulia T."/>
            <person name="Sideli G.M."/>
            <person name="Gradziel T.M."/>
            <person name="Fresnedo-Ramirez J."/>
        </authorList>
    </citation>
    <scope>NUCLEOTIDE SEQUENCE [LARGE SCALE GENOMIC DNA]</scope>
    <source>
        <strain evidence="1">Clone GOH B32 T37-40</strain>
    </source>
</reference>
<protein>
    <recommendedName>
        <fullName evidence="3">Reverse transcriptase domain-containing protein</fullName>
    </recommendedName>
</protein>
<dbReference type="InterPro" id="IPR052343">
    <property type="entry name" value="Retrotransposon-Effector_Assoc"/>
</dbReference>
<evidence type="ECO:0000313" key="2">
    <source>
        <dbReference type="Proteomes" id="UP001054821"/>
    </source>
</evidence>
<dbReference type="EMBL" id="JAJFAZ020000004">
    <property type="protein sequence ID" value="KAI5332177.1"/>
    <property type="molecule type" value="Genomic_DNA"/>
</dbReference>